<evidence type="ECO:0000313" key="3">
    <source>
        <dbReference type="Proteomes" id="UP000673691"/>
    </source>
</evidence>
<keyword evidence="3" id="KW-1185">Reference proteome</keyword>
<organism evidence="2 3">
    <name type="scientific">Olpidium bornovanus</name>
    <dbReference type="NCBI Taxonomy" id="278681"/>
    <lineage>
        <taxon>Eukaryota</taxon>
        <taxon>Fungi</taxon>
        <taxon>Fungi incertae sedis</taxon>
        <taxon>Olpidiomycota</taxon>
        <taxon>Olpidiomycotina</taxon>
        <taxon>Olpidiomycetes</taxon>
        <taxon>Olpidiales</taxon>
        <taxon>Olpidiaceae</taxon>
        <taxon>Olpidium</taxon>
    </lineage>
</organism>
<protein>
    <submittedName>
        <fullName evidence="2">Uncharacterized protein</fullName>
    </submittedName>
</protein>
<keyword evidence="1" id="KW-0732">Signal</keyword>
<reference evidence="2 3" key="1">
    <citation type="journal article" name="Sci. Rep.">
        <title>Genome-scale phylogenetic analyses confirm Olpidium as the closest living zoosporic fungus to the non-flagellated, terrestrial fungi.</title>
        <authorList>
            <person name="Chang Y."/>
            <person name="Rochon D."/>
            <person name="Sekimoto S."/>
            <person name="Wang Y."/>
            <person name="Chovatia M."/>
            <person name="Sandor L."/>
            <person name="Salamov A."/>
            <person name="Grigoriev I.V."/>
            <person name="Stajich J.E."/>
            <person name="Spatafora J.W."/>
        </authorList>
    </citation>
    <scope>NUCLEOTIDE SEQUENCE [LARGE SCALE GENOMIC DNA]</scope>
    <source>
        <strain evidence="2">S191</strain>
    </source>
</reference>
<dbReference type="AlphaFoldDB" id="A0A8H7ZT14"/>
<feature type="signal peptide" evidence="1">
    <location>
        <begin position="1"/>
        <end position="15"/>
    </location>
</feature>
<dbReference type="EMBL" id="JAEFCI010007726">
    <property type="protein sequence ID" value="KAG5458909.1"/>
    <property type="molecule type" value="Genomic_DNA"/>
</dbReference>
<evidence type="ECO:0000256" key="1">
    <source>
        <dbReference type="SAM" id="SignalP"/>
    </source>
</evidence>
<comment type="caution">
    <text evidence="2">The sequence shown here is derived from an EMBL/GenBank/DDBJ whole genome shotgun (WGS) entry which is preliminary data.</text>
</comment>
<name>A0A8H7ZT14_9FUNG</name>
<sequence>MKAAILCAAVAAVLAASPAQAVIATVCQPGAEAGTPPSFTSVRISGRGADGSNIDTGSFGTAGGSPDGLCVTFNGFEFASDAFLTIQWLGSGTNYPDHTATCNLAQGTRCTFPASDLGSNAGPDCSRRFC</sequence>
<dbReference type="Proteomes" id="UP000673691">
    <property type="component" value="Unassembled WGS sequence"/>
</dbReference>
<accession>A0A8H7ZT14</accession>
<gene>
    <name evidence="2" type="ORF">BJ554DRAFT_780</name>
</gene>
<evidence type="ECO:0000313" key="2">
    <source>
        <dbReference type="EMBL" id="KAG5458909.1"/>
    </source>
</evidence>
<proteinExistence type="predicted"/>
<feature type="chain" id="PRO_5034852794" evidence="1">
    <location>
        <begin position="16"/>
        <end position="130"/>
    </location>
</feature>